<feature type="transmembrane region" description="Helical" evidence="7">
    <location>
        <begin position="272"/>
        <end position="290"/>
    </location>
</feature>
<keyword evidence="5 7" id="KW-1133">Transmembrane helix</keyword>
<feature type="domain" description="Major facilitator superfamily (MFS) profile" evidence="8">
    <location>
        <begin position="164"/>
        <end position="384"/>
    </location>
</feature>
<feature type="transmembrane region" description="Helical" evidence="7">
    <location>
        <begin position="241"/>
        <end position="260"/>
    </location>
</feature>
<dbReference type="InterPro" id="IPR011701">
    <property type="entry name" value="MFS"/>
</dbReference>
<dbReference type="EMBL" id="JAKNCT010000003">
    <property type="protein sequence ID" value="MCG5030504.1"/>
    <property type="molecule type" value="Genomic_DNA"/>
</dbReference>
<feature type="transmembrane region" description="Helical" evidence="7">
    <location>
        <begin position="296"/>
        <end position="318"/>
    </location>
</feature>
<evidence type="ECO:0000256" key="7">
    <source>
        <dbReference type="SAM" id="Phobius"/>
    </source>
</evidence>
<dbReference type="RefSeq" id="WP_237978158.1">
    <property type="nucleotide sequence ID" value="NZ_JAKNCT010000003.1"/>
</dbReference>
<evidence type="ECO:0000256" key="1">
    <source>
        <dbReference type="ARBA" id="ARBA00004651"/>
    </source>
</evidence>
<dbReference type="Proteomes" id="UP001297600">
    <property type="component" value="Unassembled WGS sequence"/>
</dbReference>
<feature type="transmembrane region" description="Helical" evidence="7">
    <location>
        <begin position="91"/>
        <end position="109"/>
    </location>
</feature>
<dbReference type="InterPro" id="IPR050171">
    <property type="entry name" value="MFS_Transporters"/>
</dbReference>
<feature type="transmembrane region" description="Helical" evidence="7">
    <location>
        <begin position="198"/>
        <end position="221"/>
    </location>
</feature>
<dbReference type="InterPro" id="IPR036259">
    <property type="entry name" value="MFS_trans_sf"/>
</dbReference>
<keyword evidence="6 7" id="KW-0472">Membrane</keyword>
<comment type="caution">
    <text evidence="9">The sequence shown here is derived from an EMBL/GenBank/DDBJ whole genome shotgun (WGS) entry which is preliminary data.</text>
</comment>
<sequence>MIFRIIAFCVLLQFGYVCMRVTVSLDALAHQGGAFQVGVMMSLLALFPTFLAMPFGRWMDRAGAQKPILAGAACLAAAALFPFSFPMARYGIVPLYLCCILDGIGFMCIQMASLQMMGSLSRPEHRTDAFSWLAVGFAASGLCAPVLSGYTIDLFGHRWAYALALLAIVLGFSLFLLNLKIVPASWGEVKKKEHRAGAFELLGHPTLRIVLIVSAIVSVAWELENFMFPVYGHEIGLSATHIGWLIGSFYSATFIVRFLMPILSRRIGPWTFMVFVLSAGAAAYAIFPFFTSLPPLLAVAFLLGLGLGASQPNVMTLLHNNAPPGRVGEALGIRTMMRNAAHTIVPVCFGAVTALIGVFWIFIAQAALMGGSALLVHFRDRTGN</sequence>
<accession>A0ABS9MPF7</accession>
<feature type="transmembrane region" description="Helical" evidence="7">
    <location>
        <begin position="36"/>
        <end position="56"/>
    </location>
</feature>
<evidence type="ECO:0000256" key="3">
    <source>
        <dbReference type="ARBA" id="ARBA00022475"/>
    </source>
</evidence>
<feature type="transmembrane region" description="Helical" evidence="7">
    <location>
        <begin position="68"/>
        <end position="85"/>
    </location>
</feature>
<organism evidence="9 10">
    <name type="scientific">Mesosutterella porci</name>
    <dbReference type="NCBI Taxonomy" id="2915351"/>
    <lineage>
        <taxon>Bacteria</taxon>
        <taxon>Pseudomonadati</taxon>
        <taxon>Pseudomonadota</taxon>
        <taxon>Betaproteobacteria</taxon>
        <taxon>Burkholderiales</taxon>
        <taxon>Sutterellaceae</taxon>
        <taxon>Mesosutterella</taxon>
    </lineage>
</organism>
<keyword evidence="10" id="KW-1185">Reference proteome</keyword>
<dbReference type="Gene3D" id="1.20.1250.20">
    <property type="entry name" value="MFS general substrate transporter like domains"/>
    <property type="match status" value="1"/>
</dbReference>
<comment type="subcellular location">
    <subcellularLocation>
        <location evidence="1">Cell membrane</location>
        <topology evidence="1">Multi-pass membrane protein</topology>
    </subcellularLocation>
</comment>
<keyword evidence="3" id="KW-1003">Cell membrane</keyword>
<feature type="transmembrane region" description="Helical" evidence="7">
    <location>
        <begin position="158"/>
        <end position="177"/>
    </location>
</feature>
<evidence type="ECO:0000256" key="4">
    <source>
        <dbReference type="ARBA" id="ARBA00022692"/>
    </source>
</evidence>
<protein>
    <submittedName>
        <fullName evidence="9">MFS transporter</fullName>
    </submittedName>
</protein>
<dbReference type="Pfam" id="PF07690">
    <property type="entry name" value="MFS_1"/>
    <property type="match status" value="1"/>
</dbReference>
<dbReference type="SUPFAM" id="SSF103473">
    <property type="entry name" value="MFS general substrate transporter"/>
    <property type="match status" value="1"/>
</dbReference>
<evidence type="ECO:0000256" key="5">
    <source>
        <dbReference type="ARBA" id="ARBA00022989"/>
    </source>
</evidence>
<feature type="transmembrane region" description="Helical" evidence="7">
    <location>
        <begin position="130"/>
        <end position="152"/>
    </location>
</feature>
<evidence type="ECO:0000313" key="9">
    <source>
        <dbReference type="EMBL" id="MCG5030504.1"/>
    </source>
</evidence>
<evidence type="ECO:0000256" key="6">
    <source>
        <dbReference type="ARBA" id="ARBA00023136"/>
    </source>
</evidence>
<gene>
    <name evidence="9" type="ORF">MAF45_03465</name>
</gene>
<name>A0ABS9MPF7_9BURK</name>
<keyword evidence="4 7" id="KW-0812">Transmembrane</keyword>
<dbReference type="PANTHER" id="PTHR23517">
    <property type="entry name" value="RESISTANCE PROTEIN MDTM, PUTATIVE-RELATED-RELATED"/>
    <property type="match status" value="1"/>
</dbReference>
<dbReference type="PROSITE" id="PS50850">
    <property type="entry name" value="MFS"/>
    <property type="match status" value="1"/>
</dbReference>
<keyword evidence="2" id="KW-0813">Transport</keyword>
<dbReference type="InterPro" id="IPR020846">
    <property type="entry name" value="MFS_dom"/>
</dbReference>
<evidence type="ECO:0000313" key="10">
    <source>
        <dbReference type="Proteomes" id="UP001297600"/>
    </source>
</evidence>
<proteinExistence type="predicted"/>
<evidence type="ECO:0000259" key="8">
    <source>
        <dbReference type="PROSITE" id="PS50850"/>
    </source>
</evidence>
<reference evidence="9 10" key="1">
    <citation type="submission" date="2022-02" db="EMBL/GenBank/DDBJ databases">
        <title>Mesosutterella porci, a novel member of the family Sutterellaceae from pig feces.</title>
        <authorList>
            <person name="Wylensek D."/>
            <person name="Clavel T."/>
        </authorList>
    </citation>
    <scope>NUCLEOTIDE SEQUENCE [LARGE SCALE GENOMIC DNA]</scope>
    <source>
        <strain evidence="10">oilRF-744-wt-GAM-9</strain>
    </source>
</reference>
<evidence type="ECO:0000256" key="2">
    <source>
        <dbReference type="ARBA" id="ARBA00022448"/>
    </source>
</evidence>
<feature type="transmembrane region" description="Helical" evidence="7">
    <location>
        <begin position="339"/>
        <end position="363"/>
    </location>
</feature>